<evidence type="ECO:0000313" key="11">
    <source>
        <dbReference type="Proteomes" id="UP000018948"/>
    </source>
</evidence>
<proteinExistence type="inferred from homology"/>
<protein>
    <recommendedName>
        <fullName evidence="4">arabinan endo-1,5-alpha-L-arabinosidase</fullName>
        <ecNumber evidence="4">3.2.1.99</ecNumber>
    </recommendedName>
    <alternativeName>
        <fullName evidence="7">Endo-1,5-alpha-L-arabinanase A</fullName>
    </alternativeName>
</protein>
<evidence type="ECO:0000256" key="9">
    <source>
        <dbReference type="PIRSR" id="PIRSR606710-2"/>
    </source>
</evidence>
<feature type="site" description="Important for catalytic activity, responsible for pKa modulation of the active site Glu and correct orientation of both the proton donor and substrate" evidence="9">
    <location>
        <position position="204"/>
    </location>
</feature>
<evidence type="ECO:0000256" key="5">
    <source>
        <dbReference type="ARBA" id="ARBA00022801"/>
    </source>
</evidence>
<evidence type="ECO:0000256" key="4">
    <source>
        <dbReference type="ARBA" id="ARBA00012586"/>
    </source>
</evidence>
<gene>
    <name evidence="10" type="ORF">F442_16013</name>
</gene>
<keyword evidence="5" id="KW-0378">Hydrolase</keyword>
<dbReference type="PIRSF" id="PIRSF026534">
    <property type="entry name" value="Endo_alpha-L-arabinosidase"/>
    <property type="match status" value="1"/>
</dbReference>
<reference evidence="10 11" key="1">
    <citation type="submission" date="2013-11" db="EMBL/GenBank/DDBJ databases">
        <title>The Genome Sequence of Phytophthora parasitica P10297.</title>
        <authorList>
            <consortium name="The Broad Institute Genomics Platform"/>
            <person name="Russ C."/>
            <person name="Tyler B."/>
            <person name="Panabieres F."/>
            <person name="Shan W."/>
            <person name="Tripathy S."/>
            <person name="Grunwald N."/>
            <person name="Machado M."/>
            <person name="Johnson C.S."/>
            <person name="Walker B."/>
            <person name="Young S.K."/>
            <person name="Zeng Q."/>
            <person name="Gargeya S."/>
            <person name="Fitzgerald M."/>
            <person name="Haas B."/>
            <person name="Abouelleil A."/>
            <person name="Allen A.W."/>
            <person name="Alvarado L."/>
            <person name="Arachchi H.M."/>
            <person name="Berlin A.M."/>
            <person name="Chapman S.B."/>
            <person name="Gainer-Dewar J."/>
            <person name="Goldberg J."/>
            <person name="Griggs A."/>
            <person name="Gujja S."/>
            <person name="Hansen M."/>
            <person name="Howarth C."/>
            <person name="Imamovic A."/>
            <person name="Ireland A."/>
            <person name="Larimer J."/>
            <person name="McCowan C."/>
            <person name="Murphy C."/>
            <person name="Pearson M."/>
            <person name="Poon T.W."/>
            <person name="Priest M."/>
            <person name="Roberts A."/>
            <person name="Saif S."/>
            <person name="Shea T."/>
            <person name="Sisk P."/>
            <person name="Sykes S."/>
            <person name="Wortman J."/>
            <person name="Nusbaum C."/>
            <person name="Birren B."/>
        </authorList>
    </citation>
    <scope>NUCLEOTIDE SEQUENCE [LARGE SCALE GENOMIC DNA]</scope>
    <source>
        <strain evidence="10 11">P10297</strain>
    </source>
</reference>
<feature type="active site" description="Proton donor" evidence="8">
    <location>
        <position position="254"/>
    </location>
</feature>
<evidence type="ECO:0000256" key="2">
    <source>
        <dbReference type="ARBA" id="ARBA00004834"/>
    </source>
</evidence>
<dbReference type="GO" id="GO:0031222">
    <property type="term" value="P:arabinan catabolic process"/>
    <property type="evidence" value="ECO:0007669"/>
    <property type="project" value="UniProtKB-UniPathway"/>
</dbReference>
<accession>W2YLX4</accession>
<keyword evidence="6" id="KW-0326">Glycosidase</keyword>
<dbReference type="InterPro" id="IPR016840">
    <property type="entry name" value="Glyco_hydro_43_endo_a_Ara-ase"/>
</dbReference>
<dbReference type="PANTHER" id="PTHR43301:SF3">
    <property type="entry name" value="ARABINAN ENDO-1,5-ALPHA-L-ARABINOSIDASE A-RELATED"/>
    <property type="match status" value="1"/>
</dbReference>
<evidence type="ECO:0000313" key="10">
    <source>
        <dbReference type="EMBL" id="ETP35926.1"/>
    </source>
</evidence>
<evidence type="ECO:0000256" key="6">
    <source>
        <dbReference type="ARBA" id="ARBA00023295"/>
    </source>
</evidence>
<evidence type="ECO:0000256" key="3">
    <source>
        <dbReference type="ARBA" id="ARBA00009865"/>
    </source>
</evidence>
<dbReference type="OrthoDB" id="195678at2759"/>
<dbReference type="InterPro" id="IPR050727">
    <property type="entry name" value="GH43_arabinanases"/>
</dbReference>
<evidence type="ECO:0000256" key="7">
    <source>
        <dbReference type="ARBA" id="ARBA00042202"/>
    </source>
</evidence>
<dbReference type="Pfam" id="PF04616">
    <property type="entry name" value="Glyco_hydro_43"/>
    <property type="match status" value="1"/>
</dbReference>
<comment type="catalytic activity">
    <reaction evidence="1">
        <text>Endohydrolysis of (1-&gt;5)-alpha-arabinofuranosidic linkages in (1-&gt;5)-arabinans.</text>
        <dbReference type="EC" id="3.2.1.99"/>
    </reaction>
</comment>
<sequence length="375" mass="41141">MPNESLRFRVLFPGLHVHVQHFYLPLLANASESYSLILKLSVYQKLRLQIAVRMKVLSIFGALPLLLSAPLVAGYANPETCTGICTNAHDPSIIRRSDGTYFRFSTGGKIAVHSAPDIVGPWTYLGAAVPDGSVIDLDGNDDLWAPDVHLVGDEYYLYYSVSTFGSQNSAIGLTRSSTMDIDSWTGNGSTGIASTSAKSYNAIDPNLIAVDGTYYLNFGSYWQDIYQVEMKSTPTKSTGSASQIAFTSDYEVLEGAYMFKYGDYYYLFLSKGQCCSYDTSKPASGKEYRILVCRSSSATDDFVDQDGTSCRNGGGTIVLESHDEVYGPGGQGVYNDPTYGPVLYYHYVNTTIGYADGDKRFGWNYLDFSSGWPTV</sequence>
<dbReference type="PANTHER" id="PTHR43301">
    <property type="entry name" value="ARABINAN ENDO-1,5-ALPHA-L-ARABINOSIDASE"/>
    <property type="match status" value="1"/>
</dbReference>
<organism evidence="10 11">
    <name type="scientific">Phytophthora nicotianae P10297</name>
    <dbReference type="NCBI Taxonomy" id="1317064"/>
    <lineage>
        <taxon>Eukaryota</taxon>
        <taxon>Sar</taxon>
        <taxon>Stramenopiles</taxon>
        <taxon>Oomycota</taxon>
        <taxon>Peronosporomycetes</taxon>
        <taxon>Peronosporales</taxon>
        <taxon>Peronosporaceae</taxon>
        <taxon>Phytophthora</taxon>
    </lineage>
</organism>
<dbReference type="AlphaFoldDB" id="W2YLX4"/>
<feature type="active site" description="Proton acceptor" evidence="8">
    <location>
        <position position="90"/>
    </location>
</feature>
<evidence type="ECO:0000256" key="1">
    <source>
        <dbReference type="ARBA" id="ARBA00000375"/>
    </source>
</evidence>
<dbReference type="CDD" id="cd18831">
    <property type="entry name" value="GH43_AnAbnA-like"/>
    <property type="match status" value="1"/>
</dbReference>
<dbReference type="EC" id="3.2.1.99" evidence="4"/>
<dbReference type="EMBL" id="ANIY01003386">
    <property type="protein sequence ID" value="ETP35926.1"/>
    <property type="molecule type" value="Genomic_DNA"/>
</dbReference>
<dbReference type="UniPathway" id="UPA00667"/>
<dbReference type="Gene3D" id="2.115.10.20">
    <property type="entry name" value="Glycosyl hydrolase domain, family 43"/>
    <property type="match status" value="1"/>
</dbReference>
<dbReference type="GO" id="GO:0046558">
    <property type="term" value="F:arabinan endo-1,5-alpha-L-arabinosidase activity"/>
    <property type="evidence" value="ECO:0007669"/>
    <property type="project" value="UniProtKB-EC"/>
</dbReference>
<name>W2YLX4_PHYNI</name>
<comment type="caution">
    <text evidence="10">The sequence shown here is derived from an EMBL/GenBank/DDBJ whole genome shotgun (WGS) entry which is preliminary data.</text>
</comment>
<dbReference type="InterPro" id="IPR006710">
    <property type="entry name" value="Glyco_hydro_43"/>
</dbReference>
<dbReference type="InterPro" id="IPR023296">
    <property type="entry name" value="Glyco_hydro_beta-prop_sf"/>
</dbReference>
<dbReference type="SUPFAM" id="SSF75005">
    <property type="entry name" value="Arabinanase/levansucrase/invertase"/>
    <property type="match status" value="1"/>
</dbReference>
<dbReference type="Proteomes" id="UP000018948">
    <property type="component" value="Unassembled WGS sequence"/>
</dbReference>
<evidence type="ECO:0000256" key="8">
    <source>
        <dbReference type="PIRSR" id="PIRSR606710-1"/>
    </source>
</evidence>
<comment type="similarity">
    <text evidence="3">Belongs to the glycosyl hydrolase 43 family.</text>
</comment>
<comment type="pathway">
    <text evidence="2">Glycan metabolism; L-arabinan degradation.</text>
</comment>